<keyword evidence="11 12" id="KW-0472">Membrane</keyword>
<feature type="transmembrane region" description="Helical" evidence="12">
    <location>
        <begin position="378"/>
        <end position="399"/>
    </location>
</feature>
<evidence type="ECO:0000256" key="9">
    <source>
        <dbReference type="ARBA" id="ARBA00022989"/>
    </source>
</evidence>
<feature type="transmembrane region" description="Helical" evidence="12">
    <location>
        <begin position="299"/>
        <end position="330"/>
    </location>
</feature>
<evidence type="ECO:0000259" key="14">
    <source>
        <dbReference type="Pfam" id="PF22776"/>
    </source>
</evidence>
<accession>A0A4Z0BCS7</accession>
<protein>
    <recommendedName>
        <fullName evidence="12">Probable potassium transport system protein Kup</fullName>
    </recommendedName>
</protein>
<dbReference type="AlphaFoldDB" id="A0A4Z0BCS7"/>
<evidence type="ECO:0000256" key="2">
    <source>
        <dbReference type="ARBA" id="ARBA00007019"/>
    </source>
</evidence>
<keyword evidence="8 12" id="KW-0630">Potassium</keyword>
<feature type="transmembrane region" description="Helical" evidence="12">
    <location>
        <begin position="259"/>
        <end position="279"/>
    </location>
</feature>
<dbReference type="HAMAP" id="MF_01522">
    <property type="entry name" value="Kup"/>
    <property type="match status" value="1"/>
</dbReference>
<evidence type="ECO:0000256" key="7">
    <source>
        <dbReference type="ARBA" id="ARBA00022847"/>
    </source>
</evidence>
<organism evidence="15 16">
    <name type="scientific">Ramlibacter humi</name>
    <dbReference type="NCBI Taxonomy" id="2530451"/>
    <lineage>
        <taxon>Bacteria</taxon>
        <taxon>Pseudomonadati</taxon>
        <taxon>Pseudomonadota</taxon>
        <taxon>Betaproteobacteria</taxon>
        <taxon>Burkholderiales</taxon>
        <taxon>Comamonadaceae</taxon>
        <taxon>Ramlibacter</taxon>
    </lineage>
</organism>
<dbReference type="PANTHER" id="PTHR30540:SF79">
    <property type="entry name" value="LOW AFFINITY POTASSIUM TRANSPORT SYSTEM PROTEIN KUP"/>
    <property type="match status" value="1"/>
</dbReference>
<keyword evidence="10 12" id="KW-0406">Ion transport</keyword>
<dbReference type="InterPro" id="IPR023051">
    <property type="entry name" value="Kup"/>
</dbReference>
<evidence type="ECO:0000313" key="16">
    <source>
        <dbReference type="Proteomes" id="UP000297839"/>
    </source>
</evidence>
<sequence length="637" mass="67536">MDTPSAALPSPIAPSARGHGTAGLALAALGVVYGDIGTSPLYAVKEIFSPATGVPLQPDTIVGAVSVVFWLLMAVVTLKYVTLIMRASNHGEGGIMALLALAAGTAAGKPALRRRLLLAGTFGACLFYGDSVLTPAVSVMSAVEGLEVATPALKPWVLPLSAGILAALFLVQRHGTGTVGRFFGPVIVLWFAALAVVGVWQIAQAPQVLQALDPRHAWHFLATRGWGLFAAVGAVVLAITGAEALYADMGHFGARPIRLAWSLVVLPALALNYAGQGALLLRDPQAVANPFYLSFPPALLLPAVAVATAATIIASQAVISGAYSLTQQAVQLGLLPRMRIVHTSASERGQVYVPFVNWVLLAAVVLACFGFGSSSAMASAYGIAVTGTMLITTGLTWFVVRRAWGYPLWVSVPATALFIALDTLLFLSCSTKFVEGGWFPLALAALLLVAMTAWYRGREALSQAMRQDMLALPDFVRGTDLPAAVTRVDRTAVFLAAEPGIVPQALLHNMKHNLVLHRRNVVLTVRFLEEPSVPAARRVEVEDLGHGFWQVTASFGFMDTPDVPAALALCEPHGLPIDLFATSFFLSRETVVPRLGSGMARWRQNLFGAMSRNAGRAVDFFRIPSNAVIELGTRVQL</sequence>
<dbReference type="RefSeq" id="WP_135251775.1">
    <property type="nucleotide sequence ID" value="NZ_SMLK01000015.1"/>
</dbReference>
<comment type="similarity">
    <text evidence="2 12">Belongs to the HAK/KUP transporter (TC 2.A.72) family.</text>
</comment>
<dbReference type="EMBL" id="SMLK01000015">
    <property type="protein sequence ID" value="TFY96159.1"/>
    <property type="molecule type" value="Genomic_DNA"/>
</dbReference>
<evidence type="ECO:0000256" key="8">
    <source>
        <dbReference type="ARBA" id="ARBA00022958"/>
    </source>
</evidence>
<dbReference type="Pfam" id="PF02705">
    <property type="entry name" value="K_trans"/>
    <property type="match status" value="1"/>
</dbReference>
<evidence type="ECO:0000256" key="5">
    <source>
        <dbReference type="ARBA" id="ARBA00022538"/>
    </source>
</evidence>
<feature type="transmembrane region" description="Helical" evidence="12">
    <location>
        <begin position="223"/>
        <end position="247"/>
    </location>
</feature>
<feature type="transmembrane region" description="Helical" evidence="12">
    <location>
        <begin position="183"/>
        <end position="203"/>
    </location>
</feature>
<dbReference type="InterPro" id="IPR053951">
    <property type="entry name" value="K_trans_N"/>
</dbReference>
<dbReference type="GO" id="GO:0005886">
    <property type="term" value="C:plasma membrane"/>
    <property type="evidence" value="ECO:0007669"/>
    <property type="project" value="UniProtKB-SubCell"/>
</dbReference>
<feature type="transmembrane region" description="Helical" evidence="12">
    <location>
        <begin position="153"/>
        <end position="171"/>
    </location>
</feature>
<dbReference type="OrthoDB" id="9805577at2"/>
<keyword evidence="4 12" id="KW-1003">Cell membrane</keyword>
<evidence type="ECO:0000256" key="3">
    <source>
        <dbReference type="ARBA" id="ARBA00022448"/>
    </source>
</evidence>
<reference evidence="15 16" key="1">
    <citation type="submission" date="2019-03" db="EMBL/GenBank/DDBJ databases">
        <title>Ramlibacter sp. 18x22-1, whole genome shotgun sequence.</title>
        <authorList>
            <person name="Zhang X."/>
            <person name="Feng G."/>
            <person name="Zhu H."/>
        </authorList>
    </citation>
    <scope>NUCLEOTIDE SEQUENCE [LARGE SCALE GENOMIC DNA]</scope>
    <source>
        <strain evidence="15 16">18x22-1</strain>
    </source>
</reference>
<dbReference type="Pfam" id="PF22776">
    <property type="entry name" value="K_trans_C"/>
    <property type="match status" value="1"/>
</dbReference>
<feature type="transmembrane region" description="Helical" evidence="12">
    <location>
        <begin position="438"/>
        <end position="457"/>
    </location>
</feature>
<evidence type="ECO:0000256" key="12">
    <source>
        <dbReference type="HAMAP-Rule" id="MF_01522"/>
    </source>
</evidence>
<feature type="transmembrane region" description="Helical" evidence="12">
    <location>
        <begin position="406"/>
        <end position="426"/>
    </location>
</feature>
<keyword evidence="7 12" id="KW-0769">Symport</keyword>
<comment type="caution">
    <text evidence="15">The sequence shown here is derived from an EMBL/GenBank/DDBJ whole genome shotgun (WGS) entry which is preliminary data.</text>
</comment>
<comment type="subcellular location">
    <subcellularLocation>
        <location evidence="12">Cell membrane</location>
        <topology evidence="12">Multi-pass membrane protein</topology>
    </subcellularLocation>
    <subcellularLocation>
        <location evidence="1">Membrane</location>
        <topology evidence="1">Multi-pass membrane protein</topology>
    </subcellularLocation>
</comment>
<evidence type="ECO:0000256" key="11">
    <source>
        <dbReference type="ARBA" id="ARBA00023136"/>
    </source>
</evidence>
<feature type="transmembrane region" description="Helical" evidence="12">
    <location>
        <begin position="116"/>
        <end position="133"/>
    </location>
</feature>
<keyword evidence="3 12" id="KW-0813">Transport</keyword>
<dbReference type="GO" id="GO:0015293">
    <property type="term" value="F:symporter activity"/>
    <property type="evidence" value="ECO:0007669"/>
    <property type="project" value="UniProtKB-UniRule"/>
</dbReference>
<name>A0A4Z0BCS7_9BURK</name>
<gene>
    <name evidence="12" type="primary">kup</name>
    <name evidence="15" type="ORF">EZ216_21065</name>
</gene>
<dbReference type="GO" id="GO:0015079">
    <property type="term" value="F:potassium ion transmembrane transporter activity"/>
    <property type="evidence" value="ECO:0007669"/>
    <property type="project" value="UniProtKB-UniRule"/>
</dbReference>
<dbReference type="InterPro" id="IPR053952">
    <property type="entry name" value="K_trans_C"/>
</dbReference>
<keyword evidence="9 12" id="KW-1133">Transmembrane helix</keyword>
<evidence type="ECO:0000256" key="10">
    <source>
        <dbReference type="ARBA" id="ARBA00023065"/>
    </source>
</evidence>
<feature type="transmembrane region" description="Helical" evidence="12">
    <location>
        <begin position="351"/>
        <end position="372"/>
    </location>
</feature>
<evidence type="ECO:0000256" key="6">
    <source>
        <dbReference type="ARBA" id="ARBA00022692"/>
    </source>
</evidence>
<dbReference type="InterPro" id="IPR003855">
    <property type="entry name" value="K+_transporter"/>
</dbReference>
<feature type="domain" description="K+ potassium transporter integral membrane" evidence="13">
    <location>
        <begin position="24"/>
        <end position="476"/>
    </location>
</feature>
<keyword evidence="16" id="KW-1185">Reference proteome</keyword>
<evidence type="ECO:0000256" key="1">
    <source>
        <dbReference type="ARBA" id="ARBA00004141"/>
    </source>
</evidence>
<keyword evidence="5 12" id="KW-0633">Potassium transport</keyword>
<comment type="function">
    <text evidence="12">Transport of potassium into the cell. Likely operates as a K(+):H(+) symporter.</text>
</comment>
<dbReference type="Proteomes" id="UP000297839">
    <property type="component" value="Unassembled WGS sequence"/>
</dbReference>
<feature type="domain" description="K+ potassium transporter C-terminal" evidence="14">
    <location>
        <begin position="491"/>
        <end position="637"/>
    </location>
</feature>
<evidence type="ECO:0000259" key="13">
    <source>
        <dbReference type="Pfam" id="PF02705"/>
    </source>
</evidence>
<feature type="transmembrane region" description="Helical" evidence="12">
    <location>
        <begin position="61"/>
        <end position="81"/>
    </location>
</feature>
<dbReference type="PANTHER" id="PTHR30540">
    <property type="entry name" value="OSMOTIC STRESS POTASSIUM TRANSPORTER"/>
    <property type="match status" value="1"/>
</dbReference>
<evidence type="ECO:0000256" key="4">
    <source>
        <dbReference type="ARBA" id="ARBA00022475"/>
    </source>
</evidence>
<keyword evidence="6 12" id="KW-0812">Transmembrane</keyword>
<proteinExistence type="inferred from homology"/>
<evidence type="ECO:0000313" key="15">
    <source>
        <dbReference type="EMBL" id="TFY96159.1"/>
    </source>
</evidence>
<comment type="catalytic activity">
    <reaction evidence="12">
        <text>K(+)(in) + H(+)(in) = K(+)(out) + H(+)(out)</text>
        <dbReference type="Rhea" id="RHEA:28490"/>
        <dbReference type="ChEBI" id="CHEBI:15378"/>
        <dbReference type="ChEBI" id="CHEBI:29103"/>
    </reaction>
</comment>